<dbReference type="EMBL" id="AY394490">
    <property type="protein sequence ID" value="AAR28815.1"/>
    <property type="molecule type" value="Genomic_DNA"/>
</dbReference>
<keyword evidence="2" id="KW-1185">Reference proteome</keyword>
<name>Q0IL68_NPVLS</name>
<evidence type="ECO:0000313" key="1">
    <source>
        <dbReference type="EMBL" id="AAR28815.1"/>
    </source>
</evidence>
<evidence type="ECO:0000313" key="2">
    <source>
        <dbReference type="Proteomes" id="UP000201737"/>
    </source>
</evidence>
<organismHost>
    <name type="scientific">Lepidoptera</name>
    <name type="common">moths &amp; butterflies</name>
    <dbReference type="NCBI Taxonomy" id="7088"/>
</organismHost>
<protein>
    <submittedName>
        <fullName evidence="1">ORF51</fullName>
    </submittedName>
</protein>
<reference evidence="1 2" key="2">
    <citation type="journal article" date="2007" name="Virus Res.">
        <title>P13 of Leucania separata multiple nuclear polyhedrosis virus affected the polyhedra and budded virions yields of AcMNPV.</title>
        <authorList>
            <person name="Du E.Q."/>
            <person name="Yan F."/>
            <person name="Jin W.X."/>
            <person name="Lu N."/>
            <person name="Xiao H.Z."/>
            <person name="Lu S.Y."/>
            <person name="Qi Y.P."/>
        </authorList>
    </citation>
    <scope>NUCLEOTIDE SEQUENCE [LARGE SCALE GENOMIC DNA]</scope>
    <source>
        <strain evidence="1 2">AH1</strain>
    </source>
</reference>
<dbReference type="Proteomes" id="UP000201737">
    <property type="component" value="Segment"/>
</dbReference>
<dbReference type="KEGG" id="vg:5176291"/>
<reference evidence="1 2" key="1">
    <citation type="journal article" date="2007" name="Virus Genes">
        <title>Genome sequence of Leucania seperata nucleopolyhedrovirus.</title>
        <authorList>
            <person name="Xiao H."/>
            <person name="Qi Y."/>
        </authorList>
    </citation>
    <scope>NUCLEOTIDE SEQUENCE [LARGE SCALE GENOMIC DNA]</scope>
    <source>
        <strain evidence="1 2">AH1</strain>
    </source>
</reference>
<dbReference type="RefSeq" id="YP_758348.1">
    <property type="nucleotide sequence ID" value="NC_008348.1"/>
</dbReference>
<proteinExistence type="predicted"/>
<dbReference type="GeneID" id="5176291"/>
<accession>Q0IL68</accession>
<organism evidence="1 2">
    <name type="scientific">Leucania separata nucleopolyhedrovirus</name>
    <name type="common">LsNPV</name>
    <dbReference type="NCBI Taxonomy" id="1307956"/>
    <lineage>
        <taxon>Viruses</taxon>
        <taxon>Viruses incertae sedis</taxon>
        <taxon>Naldaviricetes</taxon>
        <taxon>Lefavirales</taxon>
        <taxon>Baculoviridae</taxon>
        <taxon>Alphabaculovirus</taxon>
        <taxon>Alphabaculovirus leseparatae</taxon>
    </lineage>
</organism>
<sequence>MTTLTLIVLLELFVLICDLSQSVYKCRNRYCSLAVRLFQSTLRDERAKNPIRQRRH</sequence>